<feature type="region of interest" description="Disordered" evidence="10">
    <location>
        <begin position="1"/>
        <end position="24"/>
    </location>
</feature>
<organism evidence="13 14">
    <name type="scientific">Rhamnella rubrinervis</name>
    <dbReference type="NCBI Taxonomy" id="2594499"/>
    <lineage>
        <taxon>Eukaryota</taxon>
        <taxon>Viridiplantae</taxon>
        <taxon>Streptophyta</taxon>
        <taxon>Embryophyta</taxon>
        <taxon>Tracheophyta</taxon>
        <taxon>Spermatophyta</taxon>
        <taxon>Magnoliopsida</taxon>
        <taxon>eudicotyledons</taxon>
        <taxon>Gunneridae</taxon>
        <taxon>Pentapetalae</taxon>
        <taxon>rosids</taxon>
        <taxon>fabids</taxon>
        <taxon>Rosales</taxon>
        <taxon>Rhamnaceae</taxon>
        <taxon>rhamnoid group</taxon>
        <taxon>Rhamneae</taxon>
        <taxon>Rhamnella</taxon>
    </lineage>
</organism>
<evidence type="ECO:0000256" key="6">
    <source>
        <dbReference type="ARBA" id="ARBA00022741"/>
    </source>
</evidence>
<dbReference type="PANTHER" id="PTHR48040:SF45">
    <property type="entry name" value="PLEIOTROPIC DRUG RESISTANCE PROTEIN 1-LIKE"/>
    <property type="match status" value="1"/>
</dbReference>
<feature type="domain" description="ABC transporter" evidence="12">
    <location>
        <begin position="137"/>
        <end position="410"/>
    </location>
</feature>
<evidence type="ECO:0000256" key="10">
    <source>
        <dbReference type="SAM" id="MobiDB-lite"/>
    </source>
</evidence>
<dbReference type="SMART" id="SM00382">
    <property type="entry name" value="AAA"/>
    <property type="match status" value="2"/>
</dbReference>
<dbReference type="InterPro" id="IPR003439">
    <property type="entry name" value="ABC_transporter-like_ATP-bd"/>
</dbReference>
<keyword evidence="3" id="KW-0813">Transport</keyword>
<dbReference type="EMBL" id="VOIH02000007">
    <property type="protein sequence ID" value="KAF3441963.1"/>
    <property type="molecule type" value="Genomic_DNA"/>
</dbReference>
<keyword evidence="8 11" id="KW-1133">Transmembrane helix</keyword>
<feature type="domain" description="ABC transporter" evidence="12">
    <location>
        <begin position="830"/>
        <end position="1082"/>
    </location>
</feature>
<evidence type="ECO:0000256" key="7">
    <source>
        <dbReference type="ARBA" id="ARBA00022840"/>
    </source>
</evidence>
<feature type="transmembrane region" description="Helical" evidence="11">
    <location>
        <begin position="733"/>
        <end position="759"/>
    </location>
</feature>
<evidence type="ECO:0000256" key="9">
    <source>
        <dbReference type="ARBA" id="ARBA00023136"/>
    </source>
</evidence>
<evidence type="ECO:0000256" key="2">
    <source>
        <dbReference type="ARBA" id="ARBA00006012"/>
    </source>
</evidence>
<dbReference type="GO" id="GO:0016020">
    <property type="term" value="C:membrane"/>
    <property type="evidence" value="ECO:0007669"/>
    <property type="project" value="UniProtKB-SubCell"/>
</dbReference>
<dbReference type="GO" id="GO:0005524">
    <property type="term" value="F:ATP binding"/>
    <property type="evidence" value="ECO:0007669"/>
    <property type="project" value="UniProtKB-KW"/>
</dbReference>
<dbReference type="SUPFAM" id="SSF52540">
    <property type="entry name" value="P-loop containing nucleoside triphosphate hydrolases"/>
    <property type="match status" value="2"/>
</dbReference>
<feature type="transmembrane region" description="Helical" evidence="11">
    <location>
        <begin position="650"/>
        <end position="671"/>
    </location>
</feature>
<reference evidence="13" key="1">
    <citation type="submission" date="2020-03" db="EMBL/GenBank/DDBJ databases">
        <title>A high-quality chromosome-level genome assembly of a woody plant with both climbing and erect habits, Rhamnella rubrinervis.</title>
        <authorList>
            <person name="Lu Z."/>
            <person name="Yang Y."/>
            <person name="Zhu X."/>
            <person name="Sun Y."/>
        </authorList>
    </citation>
    <scope>NUCLEOTIDE SEQUENCE</scope>
    <source>
        <strain evidence="13">BYM</strain>
        <tissue evidence="13">Leaf</tissue>
    </source>
</reference>
<dbReference type="OrthoDB" id="66620at2759"/>
<dbReference type="FunFam" id="3.40.50.300:FF:000059">
    <property type="entry name" value="ABC transporter G family member 40"/>
    <property type="match status" value="1"/>
</dbReference>
<keyword evidence="9 11" id="KW-0472">Membrane</keyword>
<evidence type="ECO:0000313" key="14">
    <source>
        <dbReference type="Proteomes" id="UP000796880"/>
    </source>
</evidence>
<keyword evidence="4 11" id="KW-0812">Transmembrane</keyword>
<keyword evidence="5" id="KW-0677">Repeat</keyword>
<comment type="caution">
    <text evidence="13">The sequence shown here is derived from an EMBL/GenBank/DDBJ whole genome shotgun (WGS) entry which is preliminary data.</text>
</comment>
<feature type="compositionally biased region" description="Polar residues" evidence="10">
    <location>
        <begin position="11"/>
        <end position="21"/>
    </location>
</feature>
<dbReference type="Gene3D" id="3.40.50.300">
    <property type="entry name" value="P-loop containing nucleotide triphosphate hydrolases"/>
    <property type="match status" value="2"/>
</dbReference>
<keyword evidence="7" id="KW-0067">ATP-binding</keyword>
<comment type="similarity">
    <text evidence="2">Belongs to the ABC transporter superfamily. ABCG family. PDR (TC 3.A.1.205) subfamily.</text>
</comment>
<dbReference type="PROSITE" id="PS50893">
    <property type="entry name" value="ABC_TRANSPORTER_2"/>
    <property type="match status" value="2"/>
</dbReference>
<evidence type="ECO:0000256" key="8">
    <source>
        <dbReference type="ARBA" id="ARBA00022989"/>
    </source>
</evidence>
<feature type="transmembrane region" description="Helical" evidence="11">
    <location>
        <begin position="1351"/>
        <end position="1370"/>
    </location>
</feature>
<evidence type="ECO:0000256" key="3">
    <source>
        <dbReference type="ARBA" id="ARBA00022448"/>
    </source>
</evidence>
<dbReference type="InterPro" id="IPR013581">
    <property type="entry name" value="PDR_assoc"/>
</dbReference>
<dbReference type="GO" id="GO:0016887">
    <property type="term" value="F:ATP hydrolysis activity"/>
    <property type="evidence" value="ECO:0007669"/>
    <property type="project" value="InterPro"/>
</dbReference>
<dbReference type="Pfam" id="PF08370">
    <property type="entry name" value="PDR_assoc"/>
    <property type="match status" value="1"/>
</dbReference>
<proteinExistence type="inferred from homology"/>
<feature type="transmembrane region" description="Helical" evidence="11">
    <location>
        <begin position="1396"/>
        <end position="1419"/>
    </location>
</feature>
<dbReference type="CDD" id="cd03232">
    <property type="entry name" value="ABCG_PDR_domain2"/>
    <property type="match status" value="1"/>
</dbReference>
<feature type="transmembrane region" description="Helical" evidence="11">
    <location>
        <begin position="1176"/>
        <end position="1196"/>
    </location>
</feature>
<gene>
    <name evidence="13" type="ORF">FNV43_RR15879</name>
</gene>
<sequence length="1427" mass="160723">MEIGHYRAHSNVPSTTRSTSQADDEEALTWAALERLPTYERARKGILHGVAGNMKETDLQKLGFEERKDLLDRLVENVDGHEDFLKRLKSRIDRVSLHLPTIEVRFENLSVEAEVYVGSRALPSIPNFYFNLIESVANYLHILPSQKKKLTILRGVSGIVKPGRMTLLLGPPGSGKTTLLQALSGKHDSELKISGRVTYNGHELNEFVPQRTSAYISQYDVHLPSLTVRETLAFSARCQGVGTGYEMLTELLRREKQLNIKPDPYLDALMKASVLTERKEEIITDYMLKILGLELCADTIVGDDMQRGVSGGQKRRVTTGEMLVGPVNALFMDNISTGLDSSTTFQIINSIGQSIHILNKTAVISLLQPPTESYELFDDIILLSEGYIVYQGPRECVLEFFEFMGFRCPERKGVADFLQEVTSRKDQRQYWVRQEQPYHYISVKEFAKSFKSFHVGKAIKHELATPFSKHKSHPAALTRTKYGTNKFELMKACLFREVTLMKRSVFLFAFKSVQFEINAIIMATVYAQAKKHHSTVEDGRVYLGALYFTLTLIMFTGFFELPLTINKLPIFYKQRDLRFYPSWAFSLPASIIGIPISIIEVAICVATTYYIIGYDPSVTRLLRQFVVLTLSGQMGYSLFRCIATITRDHIISNTCGCLAVLWLLIFGGFILSRDSLHKWIIWGYYSSPLMYAQTAISTNEFLGGGWKHVPDGSKEAIGLSILKSRGVFTNPDWYWIGVIALIFFFLIFNGISVLALAYLNEYGKSHVVFLTENTSEDDHSNRTGKANCVETRNNGSKHGRASSKKSSKDSIGVEGLLDKGMIFPFKPLCITFENIRYSVDMPKAMKAQGLSDDRLELLKGVSGAFRPGVLTALMGVSGAGKTTLLDVLAGRKNSRYIEGNINISGYPKKQDTFARVSGYCEQNDIHSPLVTVYESLVYSAWLRLPADVDSKSKERFVKEVLDLIELTPLKDALVGFPNVNGLSIEQRKRLTIAVELVANPSIIFMDEPTSGLDARAAAIVMRTVRNIVDTGRTVACTIHQPSIDIFESFDELFLLTRGGEEIYVGPLGPQSCHLIKYFEEITGVGKIRDGYNAATWVLEVTTRAQEQVLGVNFADIYKRSSLFRRNKALIGELSIPPPASTDLHFSLKYSQPYLTQFLACLWKQNKSYWRNTPYNAVRFAFSTFLATMFGVIFWGLGSKRSKSQEIFNAMGAMYAAISFMGGQSASAARPVVAAERIVFYREKAAGMYSALPYAIAQVAIEIPYTLIQVAIYGVIVYSMMRDEWTASKFLLYLFFMFFTILYYIYYGMMVIAVSPNQEVAAILTGTLNTMWTLFAGFVIPLKRIAVWWRWYTWLSPTFWSLYGMAVSQYGDVQTKLDSGETVAEFLRDSLGFRYDFLWVASLAVIGFTLLFVSVFAYSLKALNFQKR</sequence>
<feature type="transmembrane region" description="Helical" evidence="11">
    <location>
        <begin position="1254"/>
        <end position="1277"/>
    </location>
</feature>
<evidence type="ECO:0000256" key="1">
    <source>
        <dbReference type="ARBA" id="ARBA00004141"/>
    </source>
</evidence>
<name>A0A8K0E8P0_9ROSA</name>
<dbReference type="Pfam" id="PF01061">
    <property type="entry name" value="ABC2_membrane"/>
    <property type="match status" value="2"/>
</dbReference>
<dbReference type="InterPro" id="IPR034003">
    <property type="entry name" value="ABCG_PDR_2"/>
</dbReference>
<feature type="compositionally biased region" description="Basic residues" evidence="10">
    <location>
        <begin position="795"/>
        <end position="805"/>
    </location>
</feature>
<dbReference type="Pfam" id="PF00005">
    <property type="entry name" value="ABC_tran"/>
    <property type="match status" value="2"/>
</dbReference>
<evidence type="ECO:0000256" key="4">
    <source>
        <dbReference type="ARBA" id="ARBA00022692"/>
    </source>
</evidence>
<feature type="transmembrane region" description="Helical" evidence="11">
    <location>
        <begin position="1319"/>
        <end position="1339"/>
    </location>
</feature>
<dbReference type="Proteomes" id="UP000796880">
    <property type="component" value="Unassembled WGS sequence"/>
</dbReference>
<evidence type="ECO:0000313" key="13">
    <source>
        <dbReference type="EMBL" id="KAF3441963.1"/>
    </source>
</evidence>
<dbReference type="InterPro" id="IPR003593">
    <property type="entry name" value="AAA+_ATPase"/>
</dbReference>
<feature type="transmembrane region" description="Helical" evidence="11">
    <location>
        <begin position="541"/>
        <end position="563"/>
    </location>
</feature>
<evidence type="ECO:0000256" key="11">
    <source>
        <dbReference type="SAM" id="Phobius"/>
    </source>
</evidence>
<feature type="transmembrane region" description="Helical" evidence="11">
    <location>
        <begin position="584"/>
        <end position="612"/>
    </location>
</feature>
<feature type="transmembrane region" description="Helical" evidence="11">
    <location>
        <begin position="1289"/>
        <end position="1313"/>
    </location>
</feature>
<feature type="region of interest" description="Disordered" evidence="10">
    <location>
        <begin position="775"/>
        <end position="808"/>
    </location>
</feature>
<dbReference type="InterPro" id="IPR013525">
    <property type="entry name" value="ABC2_TM"/>
</dbReference>
<dbReference type="Pfam" id="PF14510">
    <property type="entry name" value="ABC_trans_N"/>
    <property type="match status" value="1"/>
</dbReference>
<evidence type="ECO:0000256" key="5">
    <source>
        <dbReference type="ARBA" id="ARBA00022737"/>
    </source>
</evidence>
<accession>A0A8K0E8P0</accession>
<dbReference type="FunFam" id="3.40.50.300:FF:000179">
    <property type="entry name" value="ABC transporter G family member 34"/>
    <property type="match status" value="1"/>
</dbReference>
<protein>
    <recommendedName>
        <fullName evidence="12">ABC transporter domain-containing protein</fullName>
    </recommendedName>
</protein>
<evidence type="ECO:0000259" key="12">
    <source>
        <dbReference type="PROSITE" id="PS50893"/>
    </source>
</evidence>
<keyword evidence="6" id="KW-0547">Nucleotide-binding</keyword>
<dbReference type="InterPro" id="IPR027417">
    <property type="entry name" value="P-loop_NTPase"/>
</dbReference>
<dbReference type="CDD" id="cd03233">
    <property type="entry name" value="ABCG_PDR_domain1"/>
    <property type="match status" value="1"/>
</dbReference>
<dbReference type="GO" id="GO:0140359">
    <property type="term" value="F:ABC-type transporter activity"/>
    <property type="evidence" value="ECO:0007669"/>
    <property type="project" value="InterPro"/>
</dbReference>
<keyword evidence="14" id="KW-1185">Reference proteome</keyword>
<dbReference type="InterPro" id="IPR029481">
    <property type="entry name" value="ABC_trans_N"/>
</dbReference>
<comment type="subcellular location">
    <subcellularLocation>
        <location evidence="1">Membrane</location>
        <topology evidence="1">Multi-pass membrane protein</topology>
    </subcellularLocation>
</comment>
<dbReference type="InterPro" id="IPR034001">
    <property type="entry name" value="ABCG_PDR_1"/>
</dbReference>
<dbReference type="PANTHER" id="PTHR48040">
    <property type="entry name" value="PLEIOTROPIC DRUG RESISTANCE PROTEIN 1-LIKE ISOFORM X1"/>
    <property type="match status" value="1"/>
</dbReference>
<feature type="transmembrane region" description="Helical" evidence="11">
    <location>
        <begin position="505"/>
        <end position="529"/>
    </location>
</feature>